<gene>
    <name evidence="8" type="ORF">RH861_05845</name>
</gene>
<dbReference type="RefSeq" id="WP_310520192.1">
    <property type="nucleotide sequence ID" value="NZ_BAABBS010000003.1"/>
</dbReference>
<dbReference type="PANTHER" id="PTHR38459:SF1">
    <property type="entry name" value="PROPHAGE BACTOPRENOL-LINKED GLUCOSE TRANSLOCASE HOMOLOG"/>
    <property type="match status" value="1"/>
</dbReference>
<dbReference type="Proteomes" id="UP001260072">
    <property type="component" value="Unassembled WGS sequence"/>
</dbReference>
<feature type="transmembrane region" description="Helical" evidence="6">
    <location>
        <begin position="35"/>
        <end position="60"/>
    </location>
</feature>
<accession>A0ABU1FIK7</accession>
<dbReference type="PANTHER" id="PTHR38459">
    <property type="entry name" value="PROPHAGE BACTOPRENOL-LINKED GLUCOSE TRANSLOCASE HOMOLOG"/>
    <property type="match status" value="1"/>
</dbReference>
<evidence type="ECO:0000313" key="8">
    <source>
        <dbReference type="EMBL" id="MDR5691585.1"/>
    </source>
</evidence>
<reference evidence="9" key="1">
    <citation type="submission" date="2023-07" db="EMBL/GenBank/DDBJ databases">
        <title>Description of three actinobacteria isolated from air of manufacturing shop in a pharmaceutical factory.</title>
        <authorList>
            <person name="Zhang D.-F."/>
        </authorList>
    </citation>
    <scope>NUCLEOTIDE SEQUENCE [LARGE SCALE GENOMIC DNA]</scope>
    <source>
        <strain evidence="9">CCTCC AB 2011122</strain>
    </source>
</reference>
<evidence type="ECO:0000259" key="7">
    <source>
        <dbReference type="Pfam" id="PF04138"/>
    </source>
</evidence>
<keyword evidence="5 6" id="KW-0472">Membrane</keyword>
<comment type="caution">
    <text evidence="8">The sequence shown here is derived from an EMBL/GenBank/DDBJ whole genome shotgun (WGS) entry which is preliminary data.</text>
</comment>
<keyword evidence="4 6" id="KW-1133">Transmembrane helix</keyword>
<dbReference type="Pfam" id="PF04138">
    <property type="entry name" value="GtrA_DPMS_TM"/>
    <property type="match status" value="1"/>
</dbReference>
<protein>
    <submittedName>
        <fullName evidence="8">GtrA family protein</fullName>
    </submittedName>
</protein>
<dbReference type="InterPro" id="IPR007267">
    <property type="entry name" value="GtrA_DPMS_TM"/>
</dbReference>
<feature type="domain" description="GtrA/DPMS transmembrane" evidence="7">
    <location>
        <begin position="16"/>
        <end position="141"/>
    </location>
</feature>
<keyword evidence="9" id="KW-1185">Reference proteome</keyword>
<evidence type="ECO:0000256" key="1">
    <source>
        <dbReference type="ARBA" id="ARBA00004141"/>
    </source>
</evidence>
<keyword evidence="3 6" id="KW-0812">Transmembrane</keyword>
<feature type="transmembrane region" description="Helical" evidence="6">
    <location>
        <begin position="80"/>
        <end position="103"/>
    </location>
</feature>
<dbReference type="InterPro" id="IPR051401">
    <property type="entry name" value="GtrA_CellWall_Glycosyl"/>
</dbReference>
<feature type="transmembrane region" description="Helical" evidence="6">
    <location>
        <begin position="115"/>
        <end position="141"/>
    </location>
</feature>
<evidence type="ECO:0000313" key="9">
    <source>
        <dbReference type="Proteomes" id="UP001260072"/>
    </source>
</evidence>
<evidence type="ECO:0000256" key="5">
    <source>
        <dbReference type="ARBA" id="ARBA00023136"/>
    </source>
</evidence>
<name>A0ABU1FIK7_9MICO</name>
<dbReference type="EMBL" id="JAVKGS010000001">
    <property type="protein sequence ID" value="MDR5691585.1"/>
    <property type="molecule type" value="Genomic_DNA"/>
</dbReference>
<sequence>MSQHARWRRLAGLGARFLTVGAVSTLIEILVFNLLYLVAGVDVVTSKIVASLVALVNAYLGNREWTFRDRGGHTRTVEIVLFVVVNAVCTALGALIVWGGVIVASELLGREAGPFAVNLVNLGSIVVVVVVRFLLYHYVVFRGVRRPRAERVERLDAR</sequence>
<evidence type="ECO:0000256" key="2">
    <source>
        <dbReference type="ARBA" id="ARBA00009399"/>
    </source>
</evidence>
<evidence type="ECO:0000256" key="4">
    <source>
        <dbReference type="ARBA" id="ARBA00022989"/>
    </source>
</evidence>
<comment type="subcellular location">
    <subcellularLocation>
        <location evidence="1">Membrane</location>
        <topology evidence="1">Multi-pass membrane protein</topology>
    </subcellularLocation>
</comment>
<proteinExistence type="inferred from homology"/>
<comment type="similarity">
    <text evidence="2">Belongs to the GtrA family.</text>
</comment>
<evidence type="ECO:0000256" key="6">
    <source>
        <dbReference type="SAM" id="Phobius"/>
    </source>
</evidence>
<evidence type="ECO:0000256" key="3">
    <source>
        <dbReference type="ARBA" id="ARBA00022692"/>
    </source>
</evidence>
<organism evidence="8 9">
    <name type="scientific">Agromyces indicus</name>
    <dbReference type="NCBI Taxonomy" id="758919"/>
    <lineage>
        <taxon>Bacteria</taxon>
        <taxon>Bacillati</taxon>
        <taxon>Actinomycetota</taxon>
        <taxon>Actinomycetes</taxon>
        <taxon>Micrococcales</taxon>
        <taxon>Microbacteriaceae</taxon>
        <taxon>Agromyces</taxon>
    </lineage>
</organism>